<dbReference type="EMBL" id="JADGJW010000474">
    <property type="protein sequence ID" value="KAJ3216524.1"/>
    <property type="molecule type" value="Genomic_DNA"/>
</dbReference>
<dbReference type="Proteomes" id="UP001211065">
    <property type="component" value="Unassembled WGS sequence"/>
</dbReference>
<name>A0AAD5TYZ4_9FUNG</name>
<evidence type="ECO:0000313" key="3">
    <source>
        <dbReference type="EMBL" id="KAJ3216524.1"/>
    </source>
</evidence>
<keyword evidence="2" id="KW-1133">Transmembrane helix</keyword>
<dbReference type="AlphaFoldDB" id="A0AAD5TYZ4"/>
<organism evidence="3 4">
    <name type="scientific">Clydaea vesicula</name>
    <dbReference type="NCBI Taxonomy" id="447962"/>
    <lineage>
        <taxon>Eukaryota</taxon>
        <taxon>Fungi</taxon>
        <taxon>Fungi incertae sedis</taxon>
        <taxon>Chytridiomycota</taxon>
        <taxon>Chytridiomycota incertae sedis</taxon>
        <taxon>Chytridiomycetes</taxon>
        <taxon>Lobulomycetales</taxon>
        <taxon>Lobulomycetaceae</taxon>
        <taxon>Clydaea</taxon>
    </lineage>
</organism>
<evidence type="ECO:0000313" key="4">
    <source>
        <dbReference type="Proteomes" id="UP001211065"/>
    </source>
</evidence>
<reference evidence="3" key="1">
    <citation type="submission" date="2020-05" db="EMBL/GenBank/DDBJ databases">
        <title>Phylogenomic resolution of chytrid fungi.</title>
        <authorList>
            <person name="Stajich J.E."/>
            <person name="Amses K."/>
            <person name="Simmons R."/>
            <person name="Seto K."/>
            <person name="Myers J."/>
            <person name="Bonds A."/>
            <person name="Quandt C.A."/>
            <person name="Barry K."/>
            <person name="Liu P."/>
            <person name="Grigoriev I."/>
            <person name="Longcore J.E."/>
            <person name="James T.Y."/>
        </authorList>
    </citation>
    <scope>NUCLEOTIDE SEQUENCE</scope>
    <source>
        <strain evidence="3">JEL0476</strain>
    </source>
</reference>
<feature type="compositionally biased region" description="Acidic residues" evidence="1">
    <location>
        <begin position="124"/>
        <end position="150"/>
    </location>
</feature>
<feature type="transmembrane region" description="Helical" evidence="2">
    <location>
        <begin position="67"/>
        <end position="90"/>
    </location>
</feature>
<evidence type="ECO:0000256" key="1">
    <source>
        <dbReference type="SAM" id="MobiDB-lite"/>
    </source>
</evidence>
<comment type="caution">
    <text evidence="3">The sequence shown here is derived from an EMBL/GenBank/DDBJ whole genome shotgun (WGS) entry which is preliminary data.</text>
</comment>
<keyword evidence="2" id="KW-0812">Transmembrane</keyword>
<keyword evidence="4" id="KW-1185">Reference proteome</keyword>
<keyword evidence="2" id="KW-0472">Membrane</keyword>
<accession>A0AAD5TYZ4</accession>
<gene>
    <name evidence="3" type="ORF">HK099_005838</name>
</gene>
<proteinExistence type="predicted"/>
<protein>
    <submittedName>
        <fullName evidence="3">Uncharacterized protein</fullName>
    </submittedName>
</protein>
<feature type="compositionally biased region" description="Basic and acidic residues" evidence="1">
    <location>
        <begin position="113"/>
        <end position="123"/>
    </location>
</feature>
<sequence>METQQFLAEITNTIILLPRQLPSNVLTPENTLAPHTPTTNPINAQPTKITPTMNLPPPAPAKGPEPIIIIGGIVVVVLVIFVVGICIFAARVIKHGKKPMEFEEDGSYYTDSTSEKPEGRERDVEESEEGDEEDEEEEEESASEGDENETEVSASEVTNSNITNSNVESPPPYNTMDNNKKLVAPTSKISQDSNEYYNRDETINIYDSNVTTTKTAKPKRLKSIMKKNPKVYKEEYSDDEN</sequence>
<feature type="region of interest" description="Disordered" evidence="1">
    <location>
        <begin position="103"/>
        <end position="195"/>
    </location>
</feature>
<feature type="compositionally biased region" description="Polar residues" evidence="1">
    <location>
        <begin position="152"/>
        <end position="168"/>
    </location>
</feature>
<evidence type="ECO:0000256" key="2">
    <source>
        <dbReference type="SAM" id="Phobius"/>
    </source>
</evidence>